<dbReference type="GO" id="GO:0006457">
    <property type="term" value="P:protein folding"/>
    <property type="evidence" value="ECO:0007669"/>
    <property type="project" value="InterPro"/>
</dbReference>
<dbReference type="PANTHER" id="PTHR45625:SF4">
    <property type="entry name" value="PEPTIDYLPROLYL ISOMERASE DOMAIN AND WD REPEAT-CONTAINING PROTEIN 1"/>
    <property type="match status" value="1"/>
</dbReference>
<dbReference type="CDD" id="cd00317">
    <property type="entry name" value="cyclophilin"/>
    <property type="match status" value="1"/>
</dbReference>
<evidence type="ECO:0000313" key="8">
    <source>
        <dbReference type="Proteomes" id="UP000824029"/>
    </source>
</evidence>
<dbReference type="PROSITE" id="PS00170">
    <property type="entry name" value="CSA_PPIASE_1"/>
    <property type="match status" value="1"/>
</dbReference>
<comment type="function">
    <text evidence="1 4">PPIases accelerate the folding of proteins. It catalyzes the cis-trans isomerization of proline imidic peptide bonds in oligopeptides.</text>
</comment>
<dbReference type="Gene3D" id="2.40.100.10">
    <property type="entry name" value="Cyclophilin-like"/>
    <property type="match status" value="1"/>
</dbReference>
<dbReference type="InterPro" id="IPR044666">
    <property type="entry name" value="Cyclophilin_A-like"/>
</dbReference>
<accession>A0A9D2DJA2</accession>
<feature type="chain" id="PRO_5039740878" description="Peptidyl-prolyl cis-trans isomerase" evidence="4">
    <location>
        <begin position="25"/>
        <end position="222"/>
    </location>
</feature>
<feature type="domain" description="PPIase cyclophilin-type" evidence="6">
    <location>
        <begin position="59"/>
        <end position="220"/>
    </location>
</feature>
<keyword evidence="2 4" id="KW-0697">Rotamase</keyword>
<dbReference type="EMBL" id="DXBZ01000054">
    <property type="protein sequence ID" value="HIZ18033.1"/>
    <property type="molecule type" value="Genomic_DNA"/>
</dbReference>
<keyword evidence="3 4" id="KW-0413">Isomerase</keyword>
<feature type="signal peptide" evidence="4">
    <location>
        <begin position="1"/>
        <end position="24"/>
    </location>
</feature>
<comment type="catalytic activity">
    <reaction evidence="4">
        <text>[protein]-peptidylproline (omega=180) = [protein]-peptidylproline (omega=0)</text>
        <dbReference type="Rhea" id="RHEA:16237"/>
        <dbReference type="Rhea" id="RHEA-COMP:10747"/>
        <dbReference type="Rhea" id="RHEA-COMP:10748"/>
        <dbReference type="ChEBI" id="CHEBI:83833"/>
        <dbReference type="ChEBI" id="CHEBI:83834"/>
        <dbReference type="EC" id="5.2.1.8"/>
    </reaction>
</comment>
<evidence type="ECO:0000256" key="4">
    <source>
        <dbReference type="RuleBase" id="RU363019"/>
    </source>
</evidence>
<comment type="similarity">
    <text evidence="4">Belongs to the cyclophilin-type PPIase family.</text>
</comment>
<reference evidence="7" key="1">
    <citation type="journal article" date="2021" name="PeerJ">
        <title>Extensive microbial diversity within the chicken gut microbiome revealed by metagenomics and culture.</title>
        <authorList>
            <person name="Gilroy R."/>
            <person name="Ravi A."/>
            <person name="Getino M."/>
            <person name="Pursley I."/>
            <person name="Horton D.L."/>
            <person name="Alikhan N.F."/>
            <person name="Baker D."/>
            <person name="Gharbi K."/>
            <person name="Hall N."/>
            <person name="Watson M."/>
            <person name="Adriaenssens E.M."/>
            <person name="Foster-Nyarko E."/>
            <person name="Jarju S."/>
            <person name="Secka A."/>
            <person name="Antonio M."/>
            <person name="Oren A."/>
            <person name="Chaudhuri R.R."/>
            <person name="La Ragione R."/>
            <person name="Hildebrand F."/>
            <person name="Pallen M.J."/>
        </authorList>
    </citation>
    <scope>NUCLEOTIDE SEQUENCE</scope>
    <source>
        <strain evidence="7">ChiHecolR3B27-1887</strain>
    </source>
</reference>
<evidence type="ECO:0000256" key="3">
    <source>
        <dbReference type="ARBA" id="ARBA00023235"/>
    </source>
</evidence>
<evidence type="ECO:0000259" key="6">
    <source>
        <dbReference type="PROSITE" id="PS50072"/>
    </source>
</evidence>
<dbReference type="InterPro" id="IPR020892">
    <property type="entry name" value="Cyclophilin-type_PPIase_CS"/>
</dbReference>
<dbReference type="InterPro" id="IPR002130">
    <property type="entry name" value="Cyclophilin-type_PPIase_dom"/>
</dbReference>
<feature type="region of interest" description="Disordered" evidence="5">
    <location>
        <begin position="34"/>
        <end position="56"/>
    </location>
</feature>
<dbReference type="GO" id="GO:0003755">
    <property type="term" value="F:peptidyl-prolyl cis-trans isomerase activity"/>
    <property type="evidence" value="ECO:0007669"/>
    <property type="project" value="UniProtKB-UniRule"/>
</dbReference>
<dbReference type="PRINTS" id="PR00153">
    <property type="entry name" value="CSAPPISMRASE"/>
</dbReference>
<sequence length="222" mass="22965">MTVSNKGRGLLPLALLATLLVAFVAVGCSGAQGDAPAEKSDEASTQQTVDPNDPYASGIHHARIEVEDYGTIEVTLNANAAPITVANFCHLAEEGFYDGLTFHRVVPGFMIQGGDPSGDGTGGSDQTITGEFSANGIANSIPHTRGTISMARASDPDSASSQFFIMQETTSSLDGQYAAFGTVTSGMEVVDAICEKVPVADEASGLVAPEDQPVITLIEVLD</sequence>
<dbReference type="PANTHER" id="PTHR45625">
    <property type="entry name" value="PEPTIDYL-PROLYL CIS-TRANS ISOMERASE-RELATED"/>
    <property type="match status" value="1"/>
</dbReference>
<dbReference type="EC" id="5.2.1.8" evidence="4"/>
<name>A0A9D2DJA2_9ACTN</name>
<evidence type="ECO:0000256" key="2">
    <source>
        <dbReference type="ARBA" id="ARBA00023110"/>
    </source>
</evidence>
<gene>
    <name evidence="7" type="ORF">IAA22_02835</name>
</gene>
<dbReference type="PROSITE" id="PS51257">
    <property type="entry name" value="PROKAR_LIPOPROTEIN"/>
    <property type="match status" value="1"/>
</dbReference>
<evidence type="ECO:0000256" key="1">
    <source>
        <dbReference type="ARBA" id="ARBA00002388"/>
    </source>
</evidence>
<protein>
    <recommendedName>
        <fullName evidence="4">Peptidyl-prolyl cis-trans isomerase</fullName>
        <shortName evidence="4">PPIase</shortName>
        <ecNumber evidence="4">5.2.1.8</ecNumber>
    </recommendedName>
</protein>
<dbReference type="AlphaFoldDB" id="A0A9D2DJA2"/>
<evidence type="ECO:0000256" key="5">
    <source>
        <dbReference type="SAM" id="MobiDB-lite"/>
    </source>
</evidence>
<comment type="caution">
    <text evidence="7">The sequence shown here is derived from an EMBL/GenBank/DDBJ whole genome shotgun (WGS) entry which is preliminary data.</text>
</comment>
<dbReference type="PROSITE" id="PS50072">
    <property type="entry name" value="CSA_PPIASE_2"/>
    <property type="match status" value="1"/>
</dbReference>
<proteinExistence type="inferred from homology"/>
<evidence type="ECO:0000313" key="7">
    <source>
        <dbReference type="EMBL" id="HIZ18033.1"/>
    </source>
</evidence>
<keyword evidence="4" id="KW-0732">Signal</keyword>
<reference evidence="7" key="2">
    <citation type="submission" date="2021-04" db="EMBL/GenBank/DDBJ databases">
        <authorList>
            <person name="Gilroy R."/>
        </authorList>
    </citation>
    <scope>NUCLEOTIDE SEQUENCE</scope>
    <source>
        <strain evidence="7">ChiHecolR3B27-1887</strain>
    </source>
</reference>
<dbReference type="Pfam" id="PF00160">
    <property type="entry name" value="Pro_isomerase"/>
    <property type="match status" value="1"/>
</dbReference>
<dbReference type="InterPro" id="IPR029000">
    <property type="entry name" value="Cyclophilin-like_dom_sf"/>
</dbReference>
<organism evidence="7 8">
    <name type="scientific">Candidatus Olsenella stercoravium</name>
    <dbReference type="NCBI Taxonomy" id="2838713"/>
    <lineage>
        <taxon>Bacteria</taxon>
        <taxon>Bacillati</taxon>
        <taxon>Actinomycetota</taxon>
        <taxon>Coriobacteriia</taxon>
        <taxon>Coriobacteriales</taxon>
        <taxon>Atopobiaceae</taxon>
        <taxon>Olsenella</taxon>
    </lineage>
</organism>
<dbReference type="Proteomes" id="UP000824029">
    <property type="component" value="Unassembled WGS sequence"/>
</dbReference>
<dbReference type="SUPFAM" id="SSF50891">
    <property type="entry name" value="Cyclophilin-like"/>
    <property type="match status" value="1"/>
</dbReference>